<protein>
    <submittedName>
        <fullName evidence="1">Uncharacterized protein</fullName>
    </submittedName>
</protein>
<dbReference type="RefSeq" id="WP_117417634.1">
    <property type="nucleotide sequence ID" value="NZ_QOHO01000043.1"/>
</dbReference>
<reference evidence="1 2" key="1">
    <citation type="submission" date="2018-07" db="EMBL/GenBank/DDBJ databases">
        <title>New species, Clostridium PI-S10-A1B.</title>
        <authorList>
            <person name="Krishna G."/>
            <person name="Summeta K."/>
            <person name="Shikha S."/>
            <person name="Prabhu P.B."/>
            <person name="Suresh K."/>
        </authorList>
    </citation>
    <scope>NUCLEOTIDE SEQUENCE [LARGE SCALE GENOMIC DNA]</scope>
    <source>
        <strain evidence="1 2">PI-S10-A1B</strain>
    </source>
</reference>
<dbReference type="Proteomes" id="UP000260680">
    <property type="component" value="Unassembled WGS sequence"/>
</dbReference>
<accession>A0A3E2NBJ9</accession>
<dbReference type="OrthoDB" id="9835074at2"/>
<dbReference type="EMBL" id="QOHO01000043">
    <property type="protein sequence ID" value="RFZ78261.1"/>
    <property type="molecule type" value="Genomic_DNA"/>
</dbReference>
<comment type="caution">
    <text evidence="1">The sequence shown here is derived from an EMBL/GenBank/DDBJ whole genome shotgun (WGS) entry which is preliminary data.</text>
</comment>
<organism evidence="1 2">
    <name type="scientific">Lacrimispora amygdalina</name>
    <dbReference type="NCBI Taxonomy" id="253257"/>
    <lineage>
        <taxon>Bacteria</taxon>
        <taxon>Bacillati</taxon>
        <taxon>Bacillota</taxon>
        <taxon>Clostridia</taxon>
        <taxon>Lachnospirales</taxon>
        <taxon>Lachnospiraceae</taxon>
        <taxon>Lacrimispora</taxon>
    </lineage>
</organism>
<proteinExistence type="predicted"/>
<gene>
    <name evidence="1" type="ORF">DS742_14200</name>
</gene>
<evidence type="ECO:0000313" key="1">
    <source>
        <dbReference type="EMBL" id="RFZ78261.1"/>
    </source>
</evidence>
<evidence type="ECO:0000313" key="2">
    <source>
        <dbReference type="Proteomes" id="UP000260680"/>
    </source>
</evidence>
<dbReference type="AlphaFoldDB" id="A0A3E2NBJ9"/>
<name>A0A3E2NBJ9_9FIRM</name>
<sequence length="100" mass="12087">MAACKTWTYPNTETTTQFEKLFSKIDNIILNKWYQINNNHTFIYENNRFYYHMAISKRNSLGFYIDDYVLSRKGELVYITTYGYFKTKEKLAEFLNSKTM</sequence>